<dbReference type="GO" id="GO:0016787">
    <property type="term" value="F:hydrolase activity"/>
    <property type="evidence" value="ECO:0007669"/>
    <property type="project" value="UniProtKB-KW"/>
</dbReference>
<gene>
    <name evidence="3" type="ordered locus">AS9A_4014</name>
</gene>
<evidence type="ECO:0000313" key="4">
    <source>
        <dbReference type="Proteomes" id="UP000009235"/>
    </source>
</evidence>
<dbReference type="SUPFAM" id="SSF53474">
    <property type="entry name" value="alpha/beta-Hydrolases"/>
    <property type="match status" value="1"/>
</dbReference>
<dbReference type="KEGG" id="asd:AS9A_4014"/>
<dbReference type="EMBL" id="CP002786">
    <property type="protein sequence ID" value="AEF42448.1"/>
    <property type="molecule type" value="Genomic_DNA"/>
</dbReference>
<dbReference type="InterPro" id="IPR029058">
    <property type="entry name" value="AB_hydrolase_fold"/>
</dbReference>
<dbReference type="InterPro" id="IPR000073">
    <property type="entry name" value="AB_hydrolase_1"/>
</dbReference>
<feature type="domain" description="AB hydrolase-1" evidence="2">
    <location>
        <begin position="27"/>
        <end position="265"/>
    </location>
</feature>
<keyword evidence="4" id="KW-1185">Reference proteome</keyword>
<dbReference type="InterPro" id="IPR000639">
    <property type="entry name" value="Epox_hydrolase-like"/>
</dbReference>
<name>F6EIF6_HOYSD</name>
<reference evidence="3 4" key="1">
    <citation type="journal article" date="2011" name="J. Bacteriol.">
        <title>Complete genome sequence of Amycolicicoccus subflavus DQS3-9A1T, an actinomycete isolated from crude oil-polluted soil.</title>
        <authorList>
            <person name="Cai M."/>
            <person name="Chen W.M."/>
            <person name="Nie Y."/>
            <person name="Chi C.Q."/>
            <person name="Wang Y.N."/>
            <person name="Tang Y.Q."/>
            <person name="Li G.Y."/>
            <person name="Wu X.L."/>
        </authorList>
    </citation>
    <scope>NUCLEOTIDE SEQUENCE [LARGE SCALE GENOMIC DNA]</scope>
    <source>
        <strain evidence="4">DSM 45089 / DQS3-9A1</strain>
    </source>
</reference>
<dbReference type="AlphaFoldDB" id="F6EIF6"/>
<organism evidence="3 4">
    <name type="scientific">Hoyosella subflava (strain DSM 45089 / JCM 17490 / NBRC 109087 / DQS3-9A1)</name>
    <name type="common">Amycolicicoccus subflavus</name>
    <dbReference type="NCBI Taxonomy" id="443218"/>
    <lineage>
        <taxon>Bacteria</taxon>
        <taxon>Bacillati</taxon>
        <taxon>Actinomycetota</taxon>
        <taxon>Actinomycetes</taxon>
        <taxon>Mycobacteriales</taxon>
        <taxon>Hoyosellaceae</taxon>
        <taxon>Hoyosella</taxon>
    </lineage>
</organism>
<dbReference type="HOGENOM" id="CLU_020336_7_3_11"/>
<dbReference type="Gene3D" id="3.40.50.1820">
    <property type="entry name" value="alpha/beta hydrolase"/>
    <property type="match status" value="1"/>
</dbReference>
<dbReference type="Proteomes" id="UP000009235">
    <property type="component" value="Chromosome"/>
</dbReference>
<evidence type="ECO:0000259" key="2">
    <source>
        <dbReference type="Pfam" id="PF00561"/>
    </source>
</evidence>
<evidence type="ECO:0000313" key="3">
    <source>
        <dbReference type="EMBL" id="AEF42448.1"/>
    </source>
</evidence>
<dbReference type="PRINTS" id="PR00412">
    <property type="entry name" value="EPOXHYDRLASE"/>
</dbReference>
<dbReference type="STRING" id="443218.AS9A_4014"/>
<proteinExistence type="predicted"/>
<sequence length="282" mass="30880">MTERMRQFSHAGFTFDVLDSGPLGGEPVILLHGFPQRASCWVAVMDHLNQHGYRTYALDQRGYSPGARPKGRMAYRMSELVGDARALIDATGAENVHVAGHDWGAIVAWTLASRHPERVRTLTTVSVPHPGAFAASMLRSDQLARSYHMLLFQAPWLPELTVNQFPTAIESALKKSGMTPTQIEAFRSEIVEDGALTGGLNWYRAMVFAGQGGSAKRVHVPTTHVWSDRDPAIGRKSAELTAEYVAAPFKLEVIEGVSHWVPEEAPDVLARIIIERATGGAT</sequence>
<protein>
    <submittedName>
        <fullName evidence="3">Hydrolase, alpha/beta fold family protein</fullName>
    </submittedName>
</protein>
<evidence type="ECO:0000256" key="1">
    <source>
        <dbReference type="ARBA" id="ARBA00022801"/>
    </source>
</evidence>
<dbReference type="OrthoDB" id="2987348at2"/>
<dbReference type="Pfam" id="PF00561">
    <property type="entry name" value="Abhydrolase_1"/>
    <property type="match status" value="1"/>
</dbReference>
<keyword evidence="1 3" id="KW-0378">Hydrolase</keyword>
<dbReference type="RefSeq" id="WP_013808797.1">
    <property type="nucleotide sequence ID" value="NC_015564.1"/>
</dbReference>
<accession>F6EIF6</accession>
<dbReference type="PANTHER" id="PTHR43329">
    <property type="entry name" value="EPOXIDE HYDROLASE"/>
    <property type="match status" value="1"/>
</dbReference>
<dbReference type="eggNOG" id="COG2267">
    <property type="taxonomic scope" value="Bacteria"/>
</dbReference>